<dbReference type="RefSeq" id="XP_024714608.1">
    <property type="nucleotide sequence ID" value="XM_024857472.1"/>
</dbReference>
<evidence type="ECO:0000256" key="1">
    <source>
        <dbReference type="SAM" id="MobiDB-lite"/>
    </source>
</evidence>
<evidence type="ECO:0000313" key="2">
    <source>
        <dbReference type="EMBL" id="PSK39471.1"/>
    </source>
</evidence>
<sequence>MKKKAPKLSKKALSVLGQGENDRGSKRSVSTEDFMEDGAVEEESGDRWLGSDLAKALRFYQKAYVSYKTAVSIPTSDKALLLDAYYNAARLLFHVFIQYGKTDGVNVHRLTNVGEVLTGDSNSVVQNIFSIVEAHESALQVDLTNPPLDLQFNAALVYTEAIEEAETLSEDLVYKAMALFQEVLRRQVLEFQDFLKFMLEPEAPQSQGLDVPLEDQKYSSSKTMQPPDILDTVVSAYGLVQTILESVTSSAGSLEEAVSLVGPFVQTMEEVATEIVLKYAEQNNQQTDIVASIESDQLHEYLISKATCQALSTDSIEQAAASFDGDLPDVPERYMLAADAIDTILDRHDVHLNPQAIDAETYWQALTKMNVYFKKAQELLSARNQEIKTKNLTNTELGLGALIAQICKVYIARSDIDLQRSQLDLEVAQKSSSVLLNNAKAFLKSSMNMSKSSGGLREKAVEKAQRDRRRYEAVSRLCVLEGKLDTDELNRIMGEGMWEEDLATYKEFWYFQKFFQ</sequence>
<reference evidence="2 3" key="1">
    <citation type="submission" date="2018-03" db="EMBL/GenBank/DDBJ databases">
        <title>Candida pseudohaemulonii genome assembly and annotation.</title>
        <authorList>
            <person name="Munoz J.F."/>
            <person name="Gade L.G."/>
            <person name="Chow N.A."/>
            <person name="Litvintseva A.P."/>
            <person name="Loparev V.N."/>
            <person name="Cuomo C.A."/>
        </authorList>
    </citation>
    <scope>NUCLEOTIDE SEQUENCE [LARGE SCALE GENOMIC DNA]</scope>
    <source>
        <strain evidence="2 3">B12108</strain>
    </source>
</reference>
<dbReference type="GeneID" id="36565475"/>
<organism evidence="2 3">
    <name type="scientific">Candidozyma pseudohaemuli</name>
    <dbReference type="NCBI Taxonomy" id="418784"/>
    <lineage>
        <taxon>Eukaryota</taxon>
        <taxon>Fungi</taxon>
        <taxon>Dikarya</taxon>
        <taxon>Ascomycota</taxon>
        <taxon>Saccharomycotina</taxon>
        <taxon>Pichiomycetes</taxon>
        <taxon>Metschnikowiaceae</taxon>
        <taxon>Candidozyma</taxon>
    </lineage>
</organism>
<accession>A0A2P7YU41</accession>
<comment type="caution">
    <text evidence="2">The sequence shown here is derived from an EMBL/GenBank/DDBJ whole genome shotgun (WGS) entry which is preliminary data.</text>
</comment>
<dbReference type="VEuPathDB" id="FungiDB:C7M61_002086"/>
<dbReference type="OrthoDB" id="5328412at2759"/>
<dbReference type="EMBL" id="PYFQ01000003">
    <property type="protein sequence ID" value="PSK39471.1"/>
    <property type="molecule type" value="Genomic_DNA"/>
</dbReference>
<proteinExistence type="predicted"/>
<dbReference type="AlphaFoldDB" id="A0A2P7YU41"/>
<feature type="compositionally biased region" description="Basic residues" evidence="1">
    <location>
        <begin position="1"/>
        <end position="10"/>
    </location>
</feature>
<protein>
    <submittedName>
        <fullName evidence="2">Uncharacterized protein</fullName>
    </submittedName>
</protein>
<feature type="region of interest" description="Disordered" evidence="1">
    <location>
        <begin position="1"/>
        <end position="39"/>
    </location>
</feature>
<name>A0A2P7YU41_9ASCO</name>
<dbReference type="Proteomes" id="UP000241107">
    <property type="component" value="Unassembled WGS sequence"/>
</dbReference>
<evidence type="ECO:0000313" key="3">
    <source>
        <dbReference type="Proteomes" id="UP000241107"/>
    </source>
</evidence>
<keyword evidence="3" id="KW-1185">Reference proteome</keyword>
<gene>
    <name evidence="2" type="ORF">C7M61_002086</name>
</gene>